<gene>
    <name evidence="7" type="ORF">SAMN05216267_1020146</name>
</gene>
<dbReference type="RefSeq" id="WP_079176130.1">
    <property type="nucleotide sequence ID" value="NZ_FODD01000020.1"/>
</dbReference>
<dbReference type="InterPro" id="IPR050109">
    <property type="entry name" value="HTH-type_TetR-like_transc_reg"/>
</dbReference>
<evidence type="ECO:0000256" key="5">
    <source>
        <dbReference type="SAM" id="MobiDB-lite"/>
    </source>
</evidence>
<dbReference type="PROSITE" id="PS50977">
    <property type="entry name" value="HTH_TETR_2"/>
    <property type="match status" value="1"/>
</dbReference>
<feature type="compositionally biased region" description="Gly residues" evidence="5">
    <location>
        <begin position="186"/>
        <end position="204"/>
    </location>
</feature>
<evidence type="ECO:0000256" key="3">
    <source>
        <dbReference type="ARBA" id="ARBA00023163"/>
    </source>
</evidence>
<evidence type="ECO:0000259" key="6">
    <source>
        <dbReference type="PROSITE" id="PS50977"/>
    </source>
</evidence>
<dbReference type="InterPro" id="IPR011075">
    <property type="entry name" value="TetR_C"/>
</dbReference>
<feature type="DNA-binding region" description="H-T-H motif" evidence="4">
    <location>
        <begin position="70"/>
        <end position="89"/>
    </location>
</feature>
<dbReference type="SUPFAM" id="SSF46689">
    <property type="entry name" value="Homeodomain-like"/>
    <property type="match status" value="1"/>
</dbReference>
<dbReference type="InterPro" id="IPR009057">
    <property type="entry name" value="Homeodomain-like_sf"/>
</dbReference>
<evidence type="ECO:0000256" key="1">
    <source>
        <dbReference type="ARBA" id="ARBA00023015"/>
    </source>
</evidence>
<feature type="compositionally biased region" description="Low complexity" evidence="5">
    <location>
        <begin position="1"/>
        <end position="37"/>
    </location>
</feature>
<evidence type="ECO:0000256" key="4">
    <source>
        <dbReference type="PROSITE-ProRule" id="PRU00335"/>
    </source>
</evidence>
<dbReference type="OrthoDB" id="9796019at2"/>
<dbReference type="EMBL" id="FODD01000020">
    <property type="protein sequence ID" value="SEO23304.1"/>
    <property type="molecule type" value="Genomic_DNA"/>
</dbReference>
<sequence length="277" mass="28591">MDPHTPTAATHPATATTAAPPSGSPGSQESSGSSGSSVKRTGRPRSAAADRAILQATREALAEQGWGALALGDVAARAGVAKTTLYRRWAGKNELVVDAIAALFEEQLELPDLGSLAADIEGVVLRFAELIERPETRTALMAVVAEATHDEALRLRIREAIVDRQKHLVTLGRQRAQKRGELPPDGGDGGDGGGRGDGAGGAEGAHGAPAALDGAHGPQDAGRAWADPSRDDLIFDVIAGTVVHRVMVSSGPVDQEWARQLARLLVGGLGALHLPPP</sequence>
<dbReference type="GO" id="GO:0003700">
    <property type="term" value="F:DNA-binding transcription factor activity"/>
    <property type="evidence" value="ECO:0007669"/>
    <property type="project" value="TreeGrafter"/>
</dbReference>
<keyword evidence="8" id="KW-1185">Reference proteome</keyword>
<dbReference type="GO" id="GO:0000976">
    <property type="term" value="F:transcription cis-regulatory region binding"/>
    <property type="evidence" value="ECO:0007669"/>
    <property type="project" value="TreeGrafter"/>
</dbReference>
<name>A0A1H8N162_9ACTN</name>
<proteinExistence type="predicted"/>
<dbReference type="Gene3D" id="1.10.10.60">
    <property type="entry name" value="Homeodomain-like"/>
    <property type="match status" value="1"/>
</dbReference>
<feature type="region of interest" description="Disordered" evidence="5">
    <location>
        <begin position="172"/>
        <end position="225"/>
    </location>
</feature>
<reference evidence="7 8" key="1">
    <citation type="submission" date="2016-10" db="EMBL/GenBank/DDBJ databases">
        <authorList>
            <person name="de Groot N.N."/>
        </authorList>
    </citation>
    <scope>NUCLEOTIDE SEQUENCE [LARGE SCALE GENOMIC DNA]</scope>
    <source>
        <strain evidence="7 8">CGMCC 4.2026</strain>
    </source>
</reference>
<dbReference type="Gene3D" id="1.10.357.10">
    <property type="entry name" value="Tetracycline Repressor, domain 2"/>
    <property type="match status" value="2"/>
</dbReference>
<evidence type="ECO:0000313" key="7">
    <source>
        <dbReference type="EMBL" id="SEO23304.1"/>
    </source>
</evidence>
<evidence type="ECO:0000256" key="2">
    <source>
        <dbReference type="ARBA" id="ARBA00023125"/>
    </source>
</evidence>
<dbReference type="SUPFAM" id="SSF48498">
    <property type="entry name" value="Tetracyclin repressor-like, C-terminal domain"/>
    <property type="match status" value="1"/>
</dbReference>
<dbReference type="Pfam" id="PF00440">
    <property type="entry name" value="TetR_N"/>
    <property type="match status" value="1"/>
</dbReference>
<protein>
    <submittedName>
        <fullName evidence="7">Transcriptional regulator, TetR family</fullName>
    </submittedName>
</protein>
<dbReference type="PANTHER" id="PTHR30055:SF230">
    <property type="entry name" value="TRANSCRIPTIONAL REGULATORY PROTEIN (PROBABLY TETR-FAMILY)-RELATED"/>
    <property type="match status" value="1"/>
</dbReference>
<dbReference type="InterPro" id="IPR036271">
    <property type="entry name" value="Tet_transcr_reg_TetR-rel_C_sf"/>
</dbReference>
<organism evidence="7 8">
    <name type="scientific">Actinacidiphila rubida</name>
    <dbReference type="NCBI Taxonomy" id="310780"/>
    <lineage>
        <taxon>Bacteria</taxon>
        <taxon>Bacillati</taxon>
        <taxon>Actinomycetota</taxon>
        <taxon>Actinomycetes</taxon>
        <taxon>Kitasatosporales</taxon>
        <taxon>Streptomycetaceae</taxon>
        <taxon>Actinacidiphila</taxon>
    </lineage>
</organism>
<dbReference type="PRINTS" id="PR00455">
    <property type="entry name" value="HTHTETR"/>
</dbReference>
<keyword evidence="2 4" id="KW-0238">DNA-binding</keyword>
<evidence type="ECO:0000313" key="8">
    <source>
        <dbReference type="Proteomes" id="UP000181951"/>
    </source>
</evidence>
<dbReference type="Pfam" id="PF16859">
    <property type="entry name" value="TetR_C_11"/>
    <property type="match status" value="1"/>
</dbReference>
<dbReference type="InterPro" id="IPR001647">
    <property type="entry name" value="HTH_TetR"/>
</dbReference>
<keyword evidence="3" id="KW-0804">Transcription</keyword>
<keyword evidence="1" id="KW-0805">Transcription regulation</keyword>
<feature type="region of interest" description="Disordered" evidence="5">
    <location>
        <begin position="1"/>
        <end position="47"/>
    </location>
</feature>
<accession>A0A1H8N162</accession>
<dbReference type="Proteomes" id="UP000181951">
    <property type="component" value="Unassembled WGS sequence"/>
</dbReference>
<feature type="domain" description="HTH tetR-type" evidence="6">
    <location>
        <begin position="47"/>
        <end position="107"/>
    </location>
</feature>
<dbReference type="PANTHER" id="PTHR30055">
    <property type="entry name" value="HTH-TYPE TRANSCRIPTIONAL REGULATOR RUTR"/>
    <property type="match status" value="1"/>
</dbReference>
<dbReference type="AlphaFoldDB" id="A0A1H8N162"/>